<feature type="domain" description="CN hydrolase" evidence="4">
    <location>
        <begin position="10"/>
        <end position="284"/>
    </location>
</feature>
<dbReference type="CDD" id="cd07564">
    <property type="entry name" value="nitrilases_CHs"/>
    <property type="match status" value="1"/>
</dbReference>
<dbReference type="PANTHER" id="PTHR46044:SF14">
    <property type="entry name" value="ARYLACETONITRILASE"/>
    <property type="match status" value="1"/>
</dbReference>
<dbReference type="AlphaFoldDB" id="A0AAD7D0G0"/>
<comment type="similarity">
    <text evidence="1">Belongs to the carbon-nitrogen hydrolase superfamily. Nitrilase family.</text>
</comment>
<evidence type="ECO:0000256" key="2">
    <source>
        <dbReference type="ARBA" id="ARBA00022801"/>
    </source>
</evidence>
<dbReference type="InterPro" id="IPR036526">
    <property type="entry name" value="C-N_Hydrolase_sf"/>
</dbReference>
<evidence type="ECO:0000256" key="3">
    <source>
        <dbReference type="PROSITE-ProRule" id="PRU10139"/>
    </source>
</evidence>
<organism evidence="5 6">
    <name type="scientific">Mycena rosella</name>
    <name type="common">Pink bonnet</name>
    <name type="synonym">Agaricus rosellus</name>
    <dbReference type="NCBI Taxonomy" id="1033263"/>
    <lineage>
        <taxon>Eukaryota</taxon>
        <taxon>Fungi</taxon>
        <taxon>Dikarya</taxon>
        <taxon>Basidiomycota</taxon>
        <taxon>Agaricomycotina</taxon>
        <taxon>Agaricomycetes</taxon>
        <taxon>Agaricomycetidae</taxon>
        <taxon>Agaricales</taxon>
        <taxon>Marasmiineae</taxon>
        <taxon>Mycenaceae</taxon>
        <taxon>Mycena</taxon>
    </lineage>
</organism>
<evidence type="ECO:0000256" key="1">
    <source>
        <dbReference type="ARBA" id="ARBA00008129"/>
    </source>
</evidence>
<dbReference type="SUPFAM" id="SSF56317">
    <property type="entry name" value="Carbon-nitrogen hydrolase"/>
    <property type="match status" value="1"/>
</dbReference>
<dbReference type="GO" id="GO:0016836">
    <property type="term" value="F:hydro-lyase activity"/>
    <property type="evidence" value="ECO:0007669"/>
    <property type="project" value="UniProtKB-ARBA"/>
</dbReference>
<feature type="active site" description="Proton acceptor" evidence="3">
    <location>
        <position position="50"/>
    </location>
</feature>
<dbReference type="PANTHER" id="PTHR46044">
    <property type="entry name" value="NITRILASE"/>
    <property type="match status" value="1"/>
</dbReference>
<proteinExistence type="inferred from homology"/>
<dbReference type="InterPro" id="IPR044149">
    <property type="entry name" value="Nitrilases_CHs"/>
</dbReference>
<dbReference type="InterPro" id="IPR003010">
    <property type="entry name" value="C-N_Hydrolase"/>
</dbReference>
<dbReference type="GO" id="GO:0000257">
    <property type="term" value="F:nitrilase activity"/>
    <property type="evidence" value="ECO:0007669"/>
    <property type="project" value="UniProtKB-ARBA"/>
</dbReference>
<dbReference type="Proteomes" id="UP001221757">
    <property type="component" value="Unassembled WGS sequence"/>
</dbReference>
<dbReference type="InterPro" id="IPR000132">
    <property type="entry name" value="Nitrilase/CN_hydratase_CS"/>
</dbReference>
<dbReference type="Pfam" id="PF00795">
    <property type="entry name" value="CN_hydrolase"/>
    <property type="match status" value="1"/>
</dbReference>
<sequence length="337" mass="36647">MKYFHVAANSQVAAIQAEPAWWDLKAGVAKTISLIKEAASNGAEFIGFPESFIPGYPLAIWAQPFNPVFLSKFQNNALSVHSPEFKEILDATKEAGIWVLLGFTELDGASMYAAQVIINSEGLVVLHRRKIKATGQERTIWGDAPADSLQSAVKGPGGAIIGGLMCWEHMQPLLRYHHYSLGVQVHVASWPYCDSVANGAPPQFSSDAQVVQSKFAALEGQMFVISSTQIINSKNAELCGVKGALHWEMPHGGGFAAIYGPDGTQLTPPTKPDEEIILYADIDLEATKLAKLTADAVGHYSRPDLLSLRVNKRINPLVSYDGAEDQQDYTLLSRIVQ</sequence>
<accession>A0AAD7D0G0</accession>
<evidence type="ECO:0000259" key="4">
    <source>
        <dbReference type="PROSITE" id="PS50263"/>
    </source>
</evidence>
<reference evidence="5" key="1">
    <citation type="submission" date="2023-03" db="EMBL/GenBank/DDBJ databases">
        <title>Massive genome expansion in bonnet fungi (Mycena s.s.) driven by repeated elements and novel gene families across ecological guilds.</title>
        <authorList>
            <consortium name="Lawrence Berkeley National Laboratory"/>
            <person name="Harder C.B."/>
            <person name="Miyauchi S."/>
            <person name="Viragh M."/>
            <person name="Kuo A."/>
            <person name="Thoen E."/>
            <person name="Andreopoulos B."/>
            <person name="Lu D."/>
            <person name="Skrede I."/>
            <person name="Drula E."/>
            <person name="Henrissat B."/>
            <person name="Morin E."/>
            <person name="Kohler A."/>
            <person name="Barry K."/>
            <person name="LaButti K."/>
            <person name="Morin E."/>
            <person name="Salamov A."/>
            <person name="Lipzen A."/>
            <person name="Mereny Z."/>
            <person name="Hegedus B."/>
            <person name="Baldrian P."/>
            <person name="Stursova M."/>
            <person name="Weitz H."/>
            <person name="Taylor A."/>
            <person name="Grigoriev I.V."/>
            <person name="Nagy L.G."/>
            <person name="Martin F."/>
            <person name="Kauserud H."/>
        </authorList>
    </citation>
    <scope>NUCLEOTIDE SEQUENCE</scope>
    <source>
        <strain evidence="5">CBHHK067</strain>
    </source>
</reference>
<comment type="caution">
    <text evidence="5">The sequence shown here is derived from an EMBL/GenBank/DDBJ whole genome shotgun (WGS) entry which is preliminary data.</text>
</comment>
<dbReference type="PROSITE" id="PS50263">
    <property type="entry name" value="CN_HYDROLASE"/>
    <property type="match status" value="1"/>
</dbReference>
<dbReference type="Gene3D" id="3.60.110.10">
    <property type="entry name" value="Carbon-nitrogen hydrolase"/>
    <property type="match status" value="1"/>
</dbReference>
<evidence type="ECO:0000313" key="5">
    <source>
        <dbReference type="EMBL" id="KAJ7672848.1"/>
    </source>
</evidence>
<dbReference type="PROSITE" id="PS00921">
    <property type="entry name" value="NITRIL_CHT_2"/>
    <property type="match status" value="1"/>
</dbReference>
<gene>
    <name evidence="5" type="ORF">B0H17DRAFT_1170788</name>
</gene>
<keyword evidence="2" id="KW-0378">Hydrolase</keyword>
<dbReference type="PROSITE" id="PS00920">
    <property type="entry name" value="NITRIL_CHT_1"/>
    <property type="match status" value="1"/>
</dbReference>
<name>A0AAD7D0G0_MYCRO</name>
<evidence type="ECO:0000313" key="6">
    <source>
        <dbReference type="Proteomes" id="UP001221757"/>
    </source>
</evidence>
<dbReference type="EMBL" id="JARKIE010000165">
    <property type="protein sequence ID" value="KAJ7672848.1"/>
    <property type="molecule type" value="Genomic_DNA"/>
</dbReference>
<keyword evidence="6" id="KW-1185">Reference proteome</keyword>
<protein>
    <submittedName>
        <fullName evidence="5">Nitrilase</fullName>
    </submittedName>
</protein>